<evidence type="ECO:0000256" key="3">
    <source>
        <dbReference type="ARBA" id="ARBA00022676"/>
    </source>
</evidence>
<evidence type="ECO:0000256" key="2">
    <source>
        <dbReference type="ARBA" id="ARBA00022475"/>
    </source>
</evidence>
<evidence type="ECO:0000313" key="11">
    <source>
        <dbReference type="Proteomes" id="UP000683507"/>
    </source>
</evidence>
<dbReference type="GO" id="GO:0005886">
    <property type="term" value="C:plasma membrane"/>
    <property type="evidence" value="ECO:0007669"/>
    <property type="project" value="UniProtKB-SubCell"/>
</dbReference>
<dbReference type="GO" id="GO:0009103">
    <property type="term" value="P:lipopolysaccharide biosynthetic process"/>
    <property type="evidence" value="ECO:0007669"/>
    <property type="project" value="UniProtKB-ARBA"/>
</dbReference>
<reference evidence="10" key="1">
    <citation type="submission" date="2021-04" db="EMBL/GenBank/DDBJ databases">
        <authorList>
            <person name="Rodrigo-Torres L."/>
            <person name="Arahal R. D."/>
            <person name="Lucena T."/>
        </authorList>
    </citation>
    <scope>NUCLEOTIDE SEQUENCE</scope>
    <source>
        <strain evidence="10">AS29M-1</strain>
    </source>
</reference>
<dbReference type="EMBL" id="OU015584">
    <property type="protein sequence ID" value="CAG5078448.1"/>
    <property type="molecule type" value="Genomic_DNA"/>
</dbReference>
<sequence>MKKDSLLPTMSITLGFLILAFPLFSKGMFMDGTIYAAVASNLSQGNGSFWSLKFSETIMNPFYEHPPLAIWMESSFHWLFNDSMWSERIYSLAMWLLNAGLIMKIWEQLRPNSPVKWVPILLWSMLPIVVWSFSNNMLENTMGVFVSSSVLFFLKGMKSRTVLWNGLSGAMLTLAFLSKGFVGLFPFALPLLYTLFFFRERSLVQHLLSGFYMLLGFLLLLAPFLMNSVSNEFLMIYLDHQVKNSVEHIQTVSHRFRILEYFLIQVFLPLAIGALVFFAAKSKAPLGASNKKWAGLLLVLSLCGVLPIMISLKQRDFYILTVYPFAILAIVLFVENGFLSLHKGLMKRIKKPQWLVITMFFLAVALAIGSSSVYKRDKEILRGIEALEESEFSDRILHCSNNIRHDWSTMAYLSRIAKISVEVGYESDYKLTFSNEESSGLAIQFHGLKISKRDKQGN</sequence>
<keyword evidence="3" id="KW-0328">Glycosyltransferase</keyword>
<keyword evidence="7 8" id="KW-0472">Membrane</keyword>
<gene>
    <name evidence="10" type="ORF">CRYO30217_00674</name>
</gene>
<keyword evidence="2" id="KW-1003">Cell membrane</keyword>
<keyword evidence="6 8" id="KW-1133">Transmembrane helix</keyword>
<dbReference type="KEGG" id="ptan:CRYO30217_00674"/>
<keyword evidence="5 8" id="KW-0812">Transmembrane</keyword>
<accession>A0A916NFR0</accession>
<feature type="transmembrane region" description="Helical" evidence="8">
    <location>
        <begin position="317"/>
        <end position="334"/>
    </location>
</feature>
<organism evidence="10 11">
    <name type="scientific">Parvicella tangerina</name>
    <dbReference type="NCBI Taxonomy" id="2829795"/>
    <lineage>
        <taxon>Bacteria</taxon>
        <taxon>Pseudomonadati</taxon>
        <taxon>Bacteroidota</taxon>
        <taxon>Flavobacteriia</taxon>
        <taxon>Flavobacteriales</taxon>
        <taxon>Parvicellaceae</taxon>
        <taxon>Parvicella</taxon>
    </lineage>
</organism>
<evidence type="ECO:0000256" key="1">
    <source>
        <dbReference type="ARBA" id="ARBA00004651"/>
    </source>
</evidence>
<feature type="transmembrane region" description="Helical" evidence="8">
    <location>
        <begin position="292"/>
        <end position="310"/>
    </location>
</feature>
<dbReference type="PANTHER" id="PTHR33908:SF11">
    <property type="entry name" value="MEMBRANE PROTEIN"/>
    <property type="match status" value="1"/>
</dbReference>
<evidence type="ECO:0000259" key="9">
    <source>
        <dbReference type="Pfam" id="PF13231"/>
    </source>
</evidence>
<keyword evidence="4" id="KW-0808">Transferase</keyword>
<comment type="subcellular location">
    <subcellularLocation>
        <location evidence="1">Cell membrane</location>
        <topology evidence="1">Multi-pass membrane protein</topology>
    </subcellularLocation>
</comment>
<dbReference type="RefSeq" id="WP_258540903.1">
    <property type="nucleotide sequence ID" value="NZ_OU015584.1"/>
</dbReference>
<dbReference type="PANTHER" id="PTHR33908">
    <property type="entry name" value="MANNOSYLTRANSFERASE YKCB-RELATED"/>
    <property type="match status" value="1"/>
</dbReference>
<evidence type="ECO:0000256" key="7">
    <source>
        <dbReference type="ARBA" id="ARBA00023136"/>
    </source>
</evidence>
<protein>
    <recommendedName>
        <fullName evidence="9">Glycosyltransferase RgtA/B/C/D-like domain-containing protein</fullName>
    </recommendedName>
</protein>
<feature type="transmembrane region" description="Helical" evidence="8">
    <location>
        <begin position="354"/>
        <end position="374"/>
    </location>
</feature>
<dbReference type="Pfam" id="PF13231">
    <property type="entry name" value="PMT_2"/>
    <property type="match status" value="1"/>
</dbReference>
<evidence type="ECO:0000256" key="4">
    <source>
        <dbReference type="ARBA" id="ARBA00022679"/>
    </source>
</evidence>
<evidence type="ECO:0000256" key="5">
    <source>
        <dbReference type="ARBA" id="ARBA00022692"/>
    </source>
</evidence>
<evidence type="ECO:0000313" key="10">
    <source>
        <dbReference type="EMBL" id="CAG5078448.1"/>
    </source>
</evidence>
<feature type="transmembrane region" description="Helical" evidence="8">
    <location>
        <begin position="89"/>
        <end position="106"/>
    </location>
</feature>
<feature type="domain" description="Glycosyltransferase RgtA/B/C/D-like" evidence="9">
    <location>
        <begin position="65"/>
        <end position="225"/>
    </location>
</feature>
<dbReference type="InterPro" id="IPR038731">
    <property type="entry name" value="RgtA/B/C-like"/>
</dbReference>
<dbReference type="Proteomes" id="UP000683507">
    <property type="component" value="Chromosome"/>
</dbReference>
<dbReference type="GO" id="GO:0016763">
    <property type="term" value="F:pentosyltransferase activity"/>
    <property type="evidence" value="ECO:0007669"/>
    <property type="project" value="TreeGrafter"/>
</dbReference>
<dbReference type="AlphaFoldDB" id="A0A916NFR0"/>
<feature type="transmembrane region" description="Helical" evidence="8">
    <location>
        <begin position="210"/>
        <end position="238"/>
    </location>
</feature>
<proteinExistence type="predicted"/>
<evidence type="ECO:0000256" key="8">
    <source>
        <dbReference type="SAM" id="Phobius"/>
    </source>
</evidence>
<evidence type="ECO:0000256" key="6">
    <source>
        <dbReference type="ARBA" id="ARBA00022989"/>
    </source>
</evidence>
<name>A0A916NFR0_9FLAO</name>
<feature type="transmembrane region" description="Helical" evidence="8">
    <location>
        <begin position="258"/>
        <end position="280"/>
    </location>
</feature>
<keyword evidence="11" id="KW-1185">Reference proteome</keyword>
<feature type="transmembrane region" description="Helical" evidence="8">
    <location>
        <begin position="118"/>
        <end position="134"/>
    </location>
</feature>
<feature type="transmembrane region" description="Helical" evidence="8">
    <location>
        <begin position="169"/>
        <end position="198"/>
    </location>
</feature>
<dbReference type="InterPro" id="IPR050297">
    <property type="entry name" value="LipidA_mod_glycosyltrf_83"/>
</dbReference>